<organism evidence="1 2">
    <name type="scientific">Staphylococcus lugdunensis</name>
    <dbReference type="NCBI Taxonomy" id="28035"/>
    <lineage>
        <taxon>Bacteria</taxon>
        <taxon>Bacillati</taxon>
        <taxon>Bacillota</taxon>
        <taxon>Bacilli</taxon>
        <taxon>Bacillales</taxon>
        <taxon>Staphylococcaceae</taxon>
        <taxon>Staphylococcus</taxon>
    </lineage>
</organism>
<reference evidence="1 2" key="1">
    <citation type="journal article" date="2019" name="Sci. Transl. Med.">
        <title>Quorum sensing between bacterial species on the skin protects against epidermal injury in atopic dermatitis.</title>
        <authorList>
            <person name="Williams M.R."/>
        </authorList>
    </citation>
    <scope>NUCLEOTIDE SEQUENCE [LARGE SCALE GENOMIC DNA]</scope>
    <source>
        <strain evidence="1 2">E7</strain>
    </source>
</reference>
<evidence type="ECO:0000313" key="1">
    <source>
        <dbReference type="EMBL" id="TBW73628.1"/>
    </source>
</evidence>
<name>A0A4Q9WDV6_STALU</name>
<dbReference type="RefSeq" id="WP_002460525.1">
    <property type="nucleotide sequence ID" value="NZ_AP021848.1"/>
</dbReference>
<dbReference type="AlphaFoldDB" id="A0A4Q9WDV6"/>
<protein>
    <submittedName>
        <fullName evidence="1">DUF2316 family protein</fullName>
    </submittedName>
</protein>
<proteinExistence type="predicted"/>
<evidence type="ECO:0000313" key="2">
    <source>
        <dbReference type="Proteomes" id="UP000293637"/>
    </source>
</evidence>
<gene>
    <name evidence="1" type="ORF">EQ812_02145</name>
</gene>
<sequence>MSLNKEQRRVTSAELKAHFHQSTLTIEALAQTLNISTAEVRNVLDMHAPNGIFGNKLHTFIHLVWDVRDLINENIRQNGNEPKAYSYLKGEKEDYWFLQ</sequence>
<dbReference type="GeneID" id="58091127"/>
<dbReference type="InterPro" id="IPR018757">
    <property type="entry name" value="DUF2316"/>
</dbReference>
<comment type="caution">
    <text evidence="1">The sequence shown here is derived from an EMBL/GenBank/DDBJ whole genome shotgun (WGS) entry which is preliminary data.</text>
</comment>
<accession>A0A4Q9WDV6</accession>
<dbReference type="Proteomes" id="UP000293637">
    <property type="component" value="Unassembled WGS sequence"/>
</dbReference>
<dbReference type="EMBL" id="SCHB01000001">
    <property type="protein sequence ID" value="TBW73628.1"/>
    <property type="molecule type" value="Genomic_DNA"/>
</dbReference>
<dbReference type="Pfam" id="PF10078">
    <property type="entry name" value="DUF2316"/>
    <property type="match status" value="1"/>
</dbReference>